<sequence length="150" mass="15742">MSSRVKSLVLGMGLVMASTVLTASAAPAQALIGVAIYTVVSRGCIEDVSDGRRQTQCAHNGPITVTVVESGYGHGPLAFLNGAPLPYATRSSLCEFQRPFLACTTGKVVGYKFSYVFELDSQEVGTFVVADRSLTAPVQTKGAEIQIAVP</sequence>
<reference evidence="2 3" key="1">
    <citation type="submission" date="2020-04" db="EMBL/GenBank/DDBJ databases">
        <title>Molecular characterization of pseudomonads from Agaricus bisporus reveal novel blotch 2 pathogens in Western Europe.</title>
        <authorList>
            <person name="Taparia T."/>
            <person name="Krijger M."/>
            <person name="Haynes E."/>
            <person name="Elpinstone J.G."/>
            <person name="Noble R."/>
            <person name="Van Der Wolf J."/>
        </authorList>
    </citation>
    <scope>NUCLEOTIDE SEQUENCE [LARGE SCALE GENOMIC DNA]</scope>
    <source>
        <strain evidence="2 3">H7001</strain>
    </source>
</reference>
<organism evidence="2 3">
    <name type="scientific">Pseudomonas gingeri</name>
    <dbReference type="NCBI Taxonomy" id="117681"/>
    <lineage>
        <taxon>Bacteria</taxon>
        <taxon>Pseudomonadati</taxon>
        <taxon>Pseudomonadota</taxon>
        <taxon>Gammaproteobacteria</taxon>
        <taxon>Pseudomonadales</taxon>
        <taxon>Pseudomonadaceae</taxon>
        <taxon>Pseudomonas</taxon>
    </lineage>
</organism>
<keyword evidence="1" id="KW-0732">Signal</keyword>
<dbReference type="Pfam" id="PF16219">
    <property type="entry name" value="DUF4879"/>
    <property type="match status" value="1"/>
</dbReference>
<evidence type="ECO:0000313" key="3">
    <source>
        <dbReference type="Proteomes" id="UP000539985"/>
    </source>
</evidence>
<feature type="signal peptide" evidence="1">
    <location>
        <begin position="1"/>
        <end position="25"/>
    </location>
</feature>
<comment type="caution">
    <text evidence="2">The sequence shown here is derived from an EMBL/GenBank/DDBJ whole genome shotgun (WGS) entry which is preliminary data.</text>
</comment>
<gene>
    <name evidence="2" type="ORF">HX882_17815</name>
</gene>
<dbReference type="EMBL" id="JACAQB010000008">
    <property type="protein sequence ID" value="NWB97759.1"/>
    <property type="molecule type" value="Genomic_DNA"/>
</dbReference>
<dbReference type="RefSeq" id="WP_177095952.1">
    <property type="nucleotide sequence ID" value="NZ_JACAOS010000016.1"/>
</dbReference>
<protein>
    <submittedName>
        <fullName evidence="2">DUF4879 domain-containing protein</fullName>
    </submittedName>
</protein>
<dbReference type="AlphaFoldDB" id="A0A7Y8C3J6"/>
<name>A0A7Y8C3J6_9PSED</name>
<feature type="chain" id="PRO_5030630121" evidence="1">
    <location>
        <begin position="26"/>
        <end position="150"/>
    </location>
</feature>
<dbReference type="Proteomes" id="UP000539985">
    <property type="component" value="Unassembled WGS sequence"/>
</dbReference>
<evidence type="ECO:0000313" key="2">
    <source>
        <dbReference type="EMBL" id="NWB97759.1"/>
    </source>
</evidence>
<evidence type="ECO:0000256" key="1">
    <source>
        <dbReference type="SAM" id="SignalP"/>
    </source>
</evidence>
<accession>A0A7Y8C3J6</accession>
<proteinExistence type="predicted"/>
<dbReference type="InterPro" id="IPR032624">
    <property type="entry name" value="DUF4879"/>
</dbReference>